<evidence type="ECO:0000256" key="4">
    <source>
        <dbReference type="ARBA" id="ARBA00023136"/>
    </source>
</evidence>
<evidence type="ECO:0000256" key="3">
    <source>
        <dbReference type="ARBA" id="ARBA00022989"/>
    </source>
</evidence>
<feature type="transmembrane region" description="Helical" evidence="5">
    <location>
        <begin position="888"/>
        <end position="908"/>
    </location>
</feature>
<feature type="transmembrane region" description="Helical" evidence="5">
    <location>
        <begin position="21"/>
        <end position="46"/>
    </location>
</feature>
<dbReference type="Pfam" id="PF00083">
    <property type="entry name" value="Sugar_tr"/>
    <property type="match status" value="4"/>
</dbReference>
<feature type="transmembrane region" description="Helical" evidence="5">
    <location>
        <begin position="221"/>
        <end position="245"/>
    </location>
</feature>
<reference evidence="6" key="1">
    <citation type="journal article" date="2004" name="Nature">
        <title>Genome duplication in the teleost fish Tetraodon nigroviridis reveals the early vertebrate proto-karyotype.</title>
        <authorList>
            <person name="Jaillon O."/>
            <person name="Aury J.-M."/>
            <person name="Brunet F."/>
            <person name="Petit J.-L."/>
            <person name="Stange-Thomann N."/>
            <person name="Mauceli E."/>
            <person name="Bouneau L."/>
            <person name="Fischer C."/>
            <person name="Ozouf-Costaz C."/>
            <person name="Bernot A."/>
            <person name="Nicaud S."/>
            <person name="Jaffe D."/>
            <person name="Fisher S."/>
            <person name="Lutfalla G."/>
            <person name="Dossat C."/>
            <person name="Segurens B."/>
            <person name="Dasilva C."/>
            <person name="Salanoubat M."/>
            <person name="Levy M."/>
            <person name="Boudet N."/>
            <person name="Castellano S."/>
            <person name="Anthouard V."/>
            <person name="Jubin C."/>
            <person name="Castelli V."/>
            <person name="Katinka M."/>
            <person name="Vacherie B."/>
            <person name="Biemont C."/>
            <person name="Skalli Z."/>
            <person name="Cattolico L."/>
            <person name="Poulain J."/>
            <person name="De Berardinis V."/>
            <person name="Cruaud C."/>
            <person name="Duprat S."/>
            <person name="Brottier P."/>
            <person name="Coutanceau J.-P."/>
            <person name="Gouzy J."/>
            <person name="Parra G."/>
            <person name="Lardier G."/>
            <person name="Chapple C."/>
            <person name="McKernan K.J."/>
            <person name="McEwan P."/>
            <person name="Bosak S."/>
            <person name="Kellis M."/>
            <person name="Volff J.-N."/>
            <person name="Guigo R."/>
            <person name="Zody M.C."/>
            <person name="Mesirov J."/>
            <person name="Lindblad-Toh K."/>
            <person name="Birren B."/>
            <person name="Nusbaum C."/>
            <person name="Kahn D."/>
            <person name="Robinson-Rechavi M."/>
            <person name="Laudet V."/>
            <person name="Schachter V."/>
            <person name="Quetier F."/>
            <person name="Saurin W."/>
            <person name="Scarpelli C."/>
            <person name="Wincker P."/>
            <person name="Lander E.S."/>
            <person name="Weissenbach J."/>
            <person name="Roest Crollius H."/>
        </authorList>
    </citation>
    <scope>NUCLEOTIDE SEQUENCE [LARGE SCALE GENOMIC DNA]</scope>
</reference>
<comment type="subcellular location">
    <subcellularLocation>
        <location evidence="1">Membrane</location>
        <topology evidence="1">Multi-pass membrane protein</topology>
    </subcellularLocation>
</comment>
<dbReference type="InterPro" id="IPR011701">
    <property type="entry name" value="MFS"/>
</dbReference>
<evidence type="ECO:0000256" key="5">
    <source>
        <dbReference type="SAM" id="Phobius"/>
    </source>
</evidence>
<feature type="transmembrane region" description="Helical" evidence="5">
    <location>
        <begin position="165"/>
        <end position="183"/>
    </location>
</feature>
<keyword evidence="3 5" id="KW-1133">Transmembrane helix</keyword>
<feature type="transmembrane region" description="Helical" evidence="5">
    <location>
        <begin position="634"/>
        <end position="655"/>
    </location>
</feature>
<feature type="transmembrane region" description="Helical" evidence="5">
    <location>
        <begin position="344"/>
        <end position="368"/>
    </location>
</feature>
<feature type="transmembrane region" description="Helical" evidence="5">
    <location>
        <begin position="1235"/>
        <end position="1252"/>
    </location>
</feature>
<feature type="transmembrane region" description="Helical" evidence="5">
    <location>
        <begin position="322"/>
        <end position="338"/>
    </location>
</feature>
<feature type="transmembrane region" description="Helical" evidence="5">
    <location>
        <begin position="829"/>
        <end position="847"/>
    </location>
</feature>
<accession>Q4S523</accession>
<name>Q4S523_TETNG</name>
<dbReference type="Pfam" id="PF07690">
    <property type="entry name" value="MFS_1"/>
    <property type="match status" value="1"/>
</dbReference>
<keyword evidence="2 5" id="KW-0812">Transmembrane</keyword>
<feature type="transmembrane region" description="Helical" evidence="5">
    <location>
        <begin position="1092"/>
        <end position="1112"/>
    </location>
</feature>
<reference evidence="6" key="2">
    <citation type="submission" date="2004-02" db="EMBL/GenBank/DDBJ databases">
        <authorList>
            <consortium name="Genoscope"/>
            <consortium name="Whitehead Institute Centre for Genome Research"/>
        </authorList>
    </citation>
    <scope>NUCLEOTIDE SEQUENCE</scope>
</reference>
<dbReference type="SUPFAM" id="SSF103473">
    <property type="entry name" value="MFS general substrate transporter"/>
    <property type="match status" value="4"/>
</dbReference>
<dbReference type="InterPro" id="IPR005828">
    <property type="entry name" value="MFS_sugar_transport-like"/>
</dbReference>
<dbReference type="PANTHER" id="PTHR24064">
    <property type="entry name" value="SOLUTE CARRIER FAMILY 22 MEMBER"/>
    <property type="match status" value="1"/>
</dbReference>
<dbReference type="KEGG" id="tng:GSTEN00023922G001"/>
<feature type="transmembrane region" description="Helical" evidence="5">
    <location>
        <begin position="189"/>
        <end position="209"/>
    </location>
</feature>
<feature type="transmembrane region" description="Helical" evidence="5">
    <location>
        <begin position="1068"/>
        <end position="1086"/>
    </location>
</feature>
<feature type="transmembrane region" description="Helical" evidence="5">
    <location>
        <begin position="1174"/>
        <end position="1192"/>
    </location>
</feature>
<feature type="transmembrane region" description="Helical" evidence="5">
    <location>
        <begin position="853"/>
        <end position="876"/>
    </location>
</feature>
<feature type="transmembrane region" description="Helical" evidence="5">
    <location>
        <begin position="544"/>
        <end position="568"/>
    </location>
</feature>
<dbReference type="EMBL" id="CAAE01014737">
    <property type="protein sequence ID" value="CAG04259.1"/>
    <property type="molecule type" value="Genomic_DNA"/>
</dbReference>
<feature type="transmembrane region" description="Helical" evidence="5">
    <location>
        <begin position="251"/>
        <end position="270"/>
    </location>
</feature>
<sequence>MGNFGHILKEIGEFGLFQKRLVAVLCIPSFFVAFDVIGQVFVGLSFPHQCNTDWILERGPNLTQERQRNLTLPVNKHGQFESCRMFTPVDWDLETIEDYGINSTAECMNGWDYEAPKGASSIVTEFNLVCDSSSLIEASQSVYMAGLLIGALLMGPMADRFGRRFVVLLSIFVLLVFSVGNAFSPNMYVYMVLKFSSGISISGIIANAFVIGGEWSESSKFALCTILCHSTFPLGLMTLSGVAYLIPNWRILQLVLFSPLLLVLGVFYWFGTSLMYYGLSLNVGNFGLDIYLTQLIFGAVELPARLGSLPLLKYLGRKKGQAVVLFLGGCACLAILVIPKDLPVVVTVVAVLGKFAATSSFSTVYVYTAELYPTALRQNGVGLTSMCARVAGILAPPVRLLQVYHHTIPMLIYGIIPVGAAGLCLFLPETLNAELQDHIELKLPRSTASFFDMIGQVFVGLSFPHHCNTDWILERGPNLTQERQRNLTLPVNKHGQFESCRMFTPVDWDLETIEDYGINSTTECTNGWDYEAPKAVEWTDSSKAALSTTLIVLFISVALTLLPGIAYLLPNWRIMQLVITSPLFLVLILYYWFLPESARWLLTQGKMEAARKELQRAARINGKKIPETLLKKNGMGISSMLSRVGGILAPLVGLLEVYHPSIPMVICGTVPVVAGGLCLLLPETKNLELQDCVELNNFDLIGLVFTALSFPHHCNTDWILERGPNLTQERQRNLTLPVNKDGQFESCRMFTPVDWDLETIEDYGINSTTECMNGWDYEAPKGASSIVTEFDLVCNNRGLIQASQSIYMAGYLVGALVYGALSDRFGRRFTIILIHFVLLIGGIGAALSPNIYVYMVFRFFCGSSAVIVATVCGLAVEWTGLSKAALSTTLIIFFNSLTMVALPGIAYLLPNWRIMLLVIISPVLLLLGLLYWFLPESARWLLTQGKMEAAKKELQRAARINGKKIPETLLGKAERYGYKLSVCPCGGNPRSTDLSFPHHCNTDWILERGPNLTQERQRNLTLPVNKHGQVESCRMFTPVDWDLETIEDYGINSTTECMNGWDYEAPKVLILLSTCALIVLPGIAYLLPNWRIMQLVIISPVLLLLGLFYWFLPESARWLLTQGRTEAARKELQRAARINGREIPETLLEKLEIETPPKKQTVLDLFKISYLRKLTLILGFTWFSISLVYYALTLNVGNFGSNIYATQVIFGAIELPSFLSSYVSNQRIGRRISQTGFLVLGGVTCLLVLAVPQGRPEMPAMVFTSLSFPHHCNTDWILERGPNLTQERRRNLTLPVNKHGQFESCRMFTPVDWDLETIEDYGINSTTECMNGWDYEAPKGASSIVTEKWLLLALCFPSLFSAFNAIGQVFTGLSFPHHCNTDWILERGPNLTQERRRNLTLPVNKHGQVESCRMLTPVDWDLETIEDYGINSTSQCLHGWDHEAPFEFSSIVTELEIEDAVKKESVLNIFTTPYLRNRTFILGFIWQNGVGVNSMCGRVAGTVTPLIRLLEVYHHMIPMLIYGIFPLIAGCFCLLLPETLNVELQDHTEVK</sequence>
<feature type="transmembrane region" description="Helical" evidence="5">
    <location>
        <begin position="141"/>
        <end position="158"/>
    </location>
</feature>
<comment type="caution">
    <text evidence="6">The sequence shown here is derived from an EMBL/GenBank/DDBJ whole genome shotgun (WGS) entry which is preliminary data.</text>
</comment>
<evidence type="ECO:0000256" key="2">
    <source>
        <dbReference type="ARBA" id="ARBA00022692"/>
    </source>
</evidence>
<keyword evidence="4 5" id="KW-0472">Membrane</keyword>
<dbReference type="InterPro" id="IPR036259">
    <property type="entry name" value="MFS_trans_sf"/>
</dbReference>
<gene>
    <name evidence="6" type="ORF">GSTENG00023922001</name>
</gene>
<feature type="transmembrane region" description="Helical" evidence="5">
    <location>
        <begin position="914"/>
        <end position="934"/>
    </location>
</feature>
<dbReference type="GO" id="GO:0016020">
    <property type="term" value="C:membrane"/>
    <property type="evidence" value="ECO:0007669"/>
    <property type="project" value="UniProtKB-SubCell"/>
</dbReference>
<feature type="transmembrane region" description="Helical" evidence="5">
    <location>
        <begin position="1517"/>
        <end position="1537"/>
    </location>
</feature>
<dbReference type="OrthoDB" id="5296287at2759"/>
<feature type="transmembrane region" description="Helical" evidence="5">
    <location>
        <begin position="1204"/>
        <end position="1223"/>
    </location>
</feature>
<evidence type="ECO:0000313" key="6">
    <source>
        <dbReference type="EMBL" id="CAG04259.1"/>
    </source>
</evidence>
<proteinExistence type="predicted"/>
<protein>
    <submittedName>
        <fullName evidence="6">(spotted green pufferfish) hypothetical protein</fullName>
    </submittedName>
</protein>
<evidence type="ECO:0000256" key="1">
    <source>
        <dbReference type="ARBA" id="ARBA00004141"/>
    </source>
</evidence>
<dbReference type="Gene3D" id="1.20.1250.20">
    <property type="entry name" value="MFS general substrate transporter like domains"/>
    <property type="match status" value="6"/>
</dbReference>
<dbReference type="GO" id="GO:0022857">
    <property type="term" value="F:transmembrane transporter activity"/>
    <property type="evidence" value="ECO:0007669"/>
    <property type="project" value="InterPro"/>
</dbReference>
<feature type="transmembrane region" description="Helical" evidence="5">
    <location>
        <begin position="410"/>
        <end position="428"/>
    </location>
</feature>
<feature type="transmembrane region" description="Helical" evidence="5">
    <location>
        <begin position="574"/>
        <end position="594"/>
    </location>
</feature>
<organism evidence="6">
    <name type="scientific">Tetraodon nigroviridis</name>
    <name type="common">Spotted green pufferfish</name>
    <name type="synonym">Chelonodon nigroviridis</name>
    <dbReference type="NCBI Taxonomy" id="99883"/>
    <lineage>
        <taxon>Eukaryota</taxon>
        <taxon>Metazoa</taxon>
        <taxon>Chordata</taxon>
        <taxon>Craniata</taxon>
        <taxon>Vertebrata</taxon>
        <taxon>Euteleostomi</taxon>
        <taxon>Actinopterygii</taxon>
        <taxon>Neopterygii</taxon>
        <taxon>Teleostei</taxon>
        <taxon>Neoteleostei</taxon>
        <taxon>Acanthomorphata</taxon>
        <taxon>Eupercaria</taxon>
        <taxon>Tetraodontiformes</taxon>
        <taxon>Tetradontoidea</taxon>
        <taxon>Tetraodontidae</taxon>
        <taxon>Tetraodon</taxon>
    </lineage>
</organism>